<dbReference type="InterPro" id="IPR027417">
    <property type="entry name" value="P-loop_NTPase"/>
</dbReference>
<gene>
    <name evidence="3" type="ORF">A9458_06120</name>
    <name evidence="4" type="ORF">A9458_08365</name>
    <name evidence="2" type="ORF">BXA13_02460</name>
</gene>
<proteinExistence type="predicted"/>
<reference evidence="5 6" key="1">
    <citation type="submission" date="2018-05" db="EMBL/GenBank/DDBJ databases">
        <authorList>
            <consortium name="PulseNet: The National Subtyping Network for Foodborne Disease Surveillance"/>
            <person name="Tarr C.L."/>
            <person name="Trees E."/>
            <person name="Katz L.S."/>
            <person name="Carleton-Romer H.A."/>
            <person name="Stroika S."/>
            <person name="Kucerova Z."/>
            <person name="Roache K.F."/>
            <person name="Sabol A.L."/>
            <person name="Besser J."/>
            <person name="Gerner-Smidt P."/>
        </authorList>
    </citation>
    <scope>NUCLEOTIDE SEQUENCE [LARGE SCALE GENOMIC DNA]</scope>
    <source>
        <strain evidence="2 6">2016D-0268</strain>
        <strain evidence="3 5">D5625</strain>
    </source>
</reference>
<organism evidence="3 5">
    <name type="scientific">Campylobacter lari</name>
    <dbReference type="NCBI Taxonomy" id="201"/>
    <lineage>
        <taxon>Bacteria</taxon>
        <taxon>Pseudomonadati</taxon>
        <taxon>Campylobacterota</taxon>
        <taxon>Epsilonproteobacteria</taxon>
        <taxon>Campylobacterales</taxon>
        <taxon>Campylobacteraceae</taxon>
        <taxon>Campylobacter</taxon>
    </lineage>
</organism>
<accession>A0A6L1L166</accession>
<dbReference type="Proteomes" id="UP000556298">
    <property type="component" value="Unassembled WGS sequence"/>
</dbReference>
<name>A0A6L1L166_CAMLA</name>
<dbReference type="EMBL" id="AACKNS010000026">
    <property type="protein sequence ID" value="EAK9994846.1"/>
    <property type="molecule type" value="Genomic_DNA"/>
</dbReference>
<dbReference type="GO" id="GO:0016887">
    <property type="term" value="F:ATP hydrolysis activity"/>
    <property type="evidence" value="ECO:0007669"/>
    <property type="project" value="InterPro"/>
</dbReference>
<dbReference type="GO" id="GO:0005524">
    <property type="term" value="F:ATP binding"/>
    <property type="evidence" value="ECO:0007669"/>
    <property type="project" value="InterPro"/>
</dbReference>
<evidence type="ECO:0000313" key="4">
    <source>
        <dbReference type="EMBL" id="EAK9994846.1"/>
    </source>
</evidence>
<evidence type="ECO:0000259" key="1">
    <source>
        <dbReference type="Pfam" id="PF13304"/>
    </source>
</evidence>
<evidence type="ECO:0000313" key="2">
    <source>
        <dbReference type="EMBL" id="EAJ5681179.1"/>
    </source>
</evidence>
<dbReference type="EMBL" id="AABYWZ010000004">
    <property type="protein sequence ID" value="EAJ5681179.1"/>
    <property type="molecule type" value="Genomic_DNA"/>
</dbReference>
<evidence type="ECO:0000313" key="3">
    <source>
        <dbReference type="EMBL" id="EAK9994419.1"/>
    </source>
</evidence>
<evidence type="ECO:0000313" key="5">
    <source>
        <dbReference type="Proteomes" id="UP000476009"/>
    </source>
</evidence>
<dbReference type="PANTHER" id="PTHR43581">
    <property type="entry name" value="ATP/GTP PHOSPHATASE"/>
    <property type="match status" value="1"/>
</dbReference>
<dbReference type="Gene3D" id="3.40.50.300">
    <property type="entry name" value="P-loop containing nucleotide triphosphate hydrolases"/>
    <property type="match status" value="1"/>
</dbReference>
<sequence>MIKTIKITNFRGLKDLEIKDFKRFNIFVGENSCGKTSILEAIFMCYSQEEANSLIRIQNFRRTMVIPANLSSIFYNFDFLTPVKIHSNYDEKNIQVQIQPKTESESISQEKFKQSSMLEQNINGLNFTRIHEKKEFNSHFSVQFNGDIQDSTKSDEQLPLLALYLPSDIEQWGLKYFIDIVRKEKKRDELLGYLRLFDERIIDIETQANSVLVNLKNIEKLIDINFLGEGFKKYTCILALMLAANQWHTRFCVCIDEIENGLHFSSTQKLLKSILKLSKKLDFQFFFTTHSLEFLDIARKILNDESKIFKVALTEKGIKTYSYSQNGEAYFTLDRIDPRGENNEN</sequence>
<protein>
    <submittedName>
        <fullName evidence="3">DUF2813 domain-containing protein</fullName>
    </submittedName>
</protein>
<dbReference type="Pfam" id="PF13304">
    <property type="entry name" value="AAA_21"/>
    <property type="match status" value="1"/>
</dbReference>
<dbReference type="PANTHER" id="PTHR43581:SF4">
    <property type="entry name" value="ATP_GTP PHOSPHATASE"/>
    <property type="match status" value="1"/>
</dbReference>
<comment type="caution">
    <text evidence="3">The sequence shown here is derived from an EMBL/GenBank/DDBJ whole genome shotgun (WGS) entry which is preliminary data.</text>
</comment>
<dbReference type="InterPro" id="IPR003959">
    <property type="entry name" value="ATPase_AAA_core"/>
</dbReference>
<dbReference type="RefSeq" id="WP_114640696.1">
    <property type="nucleotide sequence ID" value="NZ_CP176434.1"/>
</dbReference>
<feature type="domain" description="ATPase AAA-type core" evidence="1">
    <location>
        <begin position="24"/>
        <end position="296"/>
    </location>
</feature>
<dbReference type="Proteomes" id="UP000476009">
    <property type="component" value="Unassembled WGS sequence"/>
</dbReference>
<dbReference type="EMBL" id="AACKNS010000007">
    <property type="protein sequence ID" value="EAK9994419.1"/>
    <property type="molecule type" value="Genomic_DNA"/>
</dbReference>
<dbReference type="SUPFAM" id="SSF52540">
    <property type="entry name" value="P-loop containing nucleoside triphosphate hydrolases"/>
    <property type="match status" value="1"/>
</dbReference>
<dbReference type="InterPro" id="IPR051396">
    <property type="entry name" value="Bact_Antivir_Def_Nuclease"/>
</dbReference>
<dbReference type="AlphaFoldDB" id="A0A6L1L166"/>
<evidence type="ECO:0000313" key="6">
    <source>
        <dbReference type="Proteomes" id="UP000556298"/>
    </source>
</evidence>